<organism evidence="1">
    <name type="scientific">Arundo donax</name>
    <name type="common">Giant reed</name>
    <name type="synonym">Donax arundinaceus</name>
    <dbReference type="NCBI Taxonomy" id="35708"/>
    <lineage>
        <taxon>Eukaryota</taxon>
        <taxon>Viridiplantae</taxon>
        <taxon>Streptophyta</taxon>
        <taxon>Embryophyta</taxon>
        <taxon>Tracheophyta</taxon>
        <taxon>Spermatophyta</taxon>
        <taxon>Magnoliopsida</taxon>
        <taxon>Liliopsida</taxon>
        <taxon>Poales</taxon>
        <taxon>Poaceae</taxon>
        <taxon>PACMAD clade</taxon>
        <taxon>Arundinoideae</taxon>
        <taxon>Arundineae</taxon>
        <taxon>Arundo</taxon>
    </lineage>
</organism>
<evidence type="ECO:0000313" key="1">
    <source>
        <dbReference type="EMBL" id="JAD20786.1"/>
    </source>
</evidence>
<dbReference type="EMBL" id="GBRH01277109">
    <property type="protein sequence ID" value="JAD20786.1"/>
    <property type="molecule type" value="Transcribed_RNA"/>
</dbReference>
<dbReference type="AlphaFoldDB" id="A0A0A8Y3C8"/>
<reference evidence="1" key="2">
    <citation type="journal article" date="2015" name="Data Brief">
        <title>Shoot transcriptome of the giant reed, Arundo donax.</title>
        <authorList>
            <person name="Barrero R.A."/>
            <person name="Guerrero F.D."/>
            <person name="Moolhuijzen P."/>
            <person name="Goolsby J.A."/>
            <person name="Tidwell J."/>
            <person name="Bellgard S.E."/>
            <person name="Bellgard M.I."/>
        </authorList>
    </citation>
    <scope>NUCLEOTIDE SEQUENCE</scope>
    <source>
        <tissue evidence="1">Shoot tissue taken approximately 20 cm above the soil surface</tissue>
    </source>
</reference>
<reference evidence="1" key="1">
    <citation type="submission" date="2014-09" db="EMBL/GenBank/DDBJ databases">
        <authorList>
            <person name="Magalhaes I.L.F."/>
            <person name="Oliveira U."/>
            <person name="Santos F.R."/>
            <person name="Vidigal T.H.D.A."/>
            <person name="Brescovit A.D."/>
            <person name="Santos A.J."/>
        </authorList>
    </citation>
    <scope>NUCLEOTIDE SEQUENCE</scope>
    <source>
        <tissue evidence="1">Shoot tissue taken approximately 20 cm above the soil surface</tissue>
    </source>
</reference>
<sequence>MCPIVKRGIYSMMKNINLNQITVRY</sequence>
<proteinExistence type="predicted"/>
<protein>
    <submittedName>
        <fullName evidence="1">Uncharacterized protein</fullName>
    </submittedName>
</protein>
<accession>A0A0A8Y3C8</accession>
<name>A0A0A8Y3C8_ARUDO</name>